<gene>
    <name evidence="3" type="ORF">MRATA1EN1_LOCUS24186</name>
</gene>
<accession>A0ABN8ZN75</accession>
<evidence type="ECO:0000256" key="1">
    <source>
        <dbReference type="SAM" id="MobiDB-lite"/>
    </source>
</evidence>
<dbReference type="Proteomes" id="UP001176941">
    <property type="component" value="Chromosome 5"/>
</dbReference>
<reference evidence="3" key="1">
    <citation type="submission" date="2023-04" db="EMBL/GenBank/DDBJ databases">
        <authorList>
            <consortium name="ELIXIR-Norway"/>
        </authorList>
    </citation>
    <scope>NUCLEOTIDE SEQUENCE [LARGE SCALE GENOMIC DNA]</scope>
</reference>
<dbReference type="EMBL" id="OX459941">
    <property type="protein sequence ID" value="CAI9175224.1"/>
    <property type="molecule type" value="Genomic_DNA"/>
</dbReference>
<keyword evidence="4" id="KW-1185">Reference proteome</keyword>
<organism evidence="3 4">
    <name type="scientific">Rangifer tarandus platyrhynchus</name>
    <name type="common">Svalbard reindeer</name>
    <dbReference type="NCBI Taxonomy" id="3082113"/>
    <lineage>
        <taxon>Eukaryota</taxon>
        <taxon>Metazoa</taxon>
        <taxon>Chordata</taxon>
        <taxon>Craniata</taxon>
        <taxon>Vertebrata</taxon>
        <taxon>Euteleostomi</taxon>
        <taxon>Mammalia</taxon>
        <taxon>Eutheria</taxon>
        <taxon>Laurasiatheria</taxon>
        <taxon>Artiodactyla</taxon>
        <taxon>Ruminantia</taxon>
        <taxon>Pecora</taxon>
        <taxon>Cervidae</taxon>
        <taxon>Odocoileinae</taxon>
        <taxon>Rangifer</taxon>
    </lineage>
</organism>
<keyword evidence="2" id="KW-0812">Transmembrane</keyword>
<keyword evidence="2" id="KW-1133">Transmembrane helix</keyword>
<keyword evidence="2" id="KW-0472">Membrane</keyword>
<proteinExistence type="predicted"/>
<name>A0ABN8ZN75_RANTA</name>
<feature type="region of interest" description="Disordered" evidence="1">
    <location>
        <begin position="26"/>
        <end position="46"/>
    </location>
</feature>
<evidence type="ECO:0000313" key="3">
    <source>
        <dbReference type="EMBL" id="CAI9175224.1"/>
    </source>
</evidence>
<feature type="transmembrane region" description="Helical" evidence="2">
    <location>
        <begin position="78"/>
        <end position="96"/>
    </location>
</feature>
<evidence type="ECO:0000313" key="4">
    <source>
        <dbReference type="Proteomes" id="UP001176941"/>
    </source>
</evidence>
<sequence length="100" mass="11626">METHLEEPEVLLACSAFMPKISIQRVSSHAPNQKQKQNQRNRDLYNLDADGPGKCQTRPFLPQLSQFSRDWDLLEGRFVYSFTLLLTFTVVIFDILRNIV</sequence>
<protein>
    <submittedName>
        <fullName evidence="3">Uncharacterized protein</fullName>
    </submittedName>
</protein>
<evidence type="ECO:0000256" key="2">
    <source>
        <dbReference type="SAM" id="Phobius"/>
    </source>
</evidence>